<evidence type="ECO:0000313" key="4">
    <source>
        <dbReference type="EMBL" id="QNN55716.1"/>
    </source>
</evidence>
<dbReference type="InterPro" id="IPR050832">
    <property type="entry name" value="Bact_Acetyltransf"/>
</dbReference>
<proteinExistence type="predicted"/>
<evidence type="ECO:0000313" key="5">
    <source>
        <dbReference type="Proteomes" id="UP000515811"/>
    </source>
</evidence>
<dbReference type="EMBL" id="CP060714">
    <property type="protein sequence ID" value="QNN55716.1"/>
    <property type="molecule type" value="Genomic_DNA"/>
</dbReference>
<keyword evidence="2" id="KW-0012">Acyltransferase</keyword>
<evidence type="ECO:0000256" key="1">
    <source>
        <dbReference type="ARBA" id="ARBA00022679"/>
    </source>
</evidence>
<evidence type="ECO:0000259" key="3">
    <source>
        <dbReference type="PROSITE" id="PS51186"/>
    </source>
</evidence>
<keyword evidence="5" id="KW-1185">Reference proteome</keyword>
<dbReference type="PANTHER" id="PTHR43877">
    <property type="entry name" value="AMINOALKYLPHOSPHONATE N-ACETYLTRANSFERASE-RELATED-RELATED"/>
    <property type="match status" value="1"/>
</dbReference>
<dbReference type="InterPro" id="IPR016181">
    <property type="entry name" value="Acyl_CoA_acyltransferase"/>
</dbReference>
<protein>
    <submittedName>
        <fullName evidence="4">GNAT family N-acetyltransferase</fullName>
    </submittedName>
</protein>
<dbReference type="PANTHER" id="PTHR43877:SF2">
    <property type="entry name" value="AMINOALKYLPHOSPHONATE N-ACETYLTRANSFERASE-RELATED"/>
    <property type="match status" value="1"/>
</dbReference>
<keyword evidence="1 4" id="KW-0808">Transferase</keyword>
<dbReference type="Pfam" id="PF13673">
    <property type="entry name" value="Acetyltransf_10"/>
    <property type="match status" value="1"/>
</dbReference>
<dbReference type="PROSITE" id="PS51186">
    <property type="entry name" value="GNAT"/>
    <property type="match status" value="1"/>
</dbReference>
<dbReference type="Gene3D" id="3.40.630.30">
    <property type="match status" value="1"/>
</dbReference>
<sequence>MNTNSSAALVIRRLSSAEWPQAFSVISELRKLEEADFLRRALRQSHSGYELVGAFRGSELIGVLGMRPVHTLARGAYLHVDDLVVAAEARGSGTGDALMEFAEADARAREMSAVVLDARPESVAFYERRDFVLHPAPTMKKIL</sequence>
<dbReference type="InterPro" id="IPR000182">
    <property type="entry name" value="GNAT_dom"/>
</dbReference>
<evidence type="ECO:0000256" key="2">
    <source>
        <dbReference type="ARBA" id="ARBA00023315"/>
    </source>
</evidence>
<dbReference type="SUPFAM" id="SSF55729">
    <property type="entry name" value="Acyl-CoA N-acyltransferases (Nat)"/>
    <property type="match status" value="1"/>
</dbReference>
<dbReference type="CDD" id="cd04301">
    <property type="entry name" value="NAT_SF"/>
    <property type="match status" value="1"/>
</dbReference>
<dbReference type="AlphaFoldDB" id="A0A7G9RJE1"/>
<name>A0A7G9RJE1_9BURK</name>
<dbReference type="KEGG" id="drg:H9K76_13885"/>
<organism evidence="4 5">
    <name type="scientific">Diaphorobacter ruginosibacter</name>
    <dbReference type="NCBI Taxonomy" id="1715720"/>
    <lineage>
        <taxon>Bacteria</taxon>
        <taxon>Pseudomonadati</taxon>
        <taxon>Pseudomonadota</taxon>
        <taxon>Betaproteobacteria</taxon>
        <taxon>Burkholderiales</taxon>
        <taxon>Comamonadaceae</taxon>
        <taxon>Diaphorobacter</taxon>
    </lineage>
</organism>
<accession>A0A7G9RJE1</accession>
<dbReference type="Proteomes" id="UP000515811">
    <property type="component" value="Chromosome"/>
</dbReference>
<gene>
    <name evidence="4" type="ORF">H9K76_13885</name>
</gene>
<dbReference type="GO" id="GO:0016747">
    <property type="term" value="F:acyltransferase activity, transferring groups other than amino-acyl groups"/>
    <property type="evidence" value="ECO:0007669"/>
    <property type="project" value="InterPro"/>
</dbReference>
<dbReference type="RefSeq" id="WP_187595989.1">
    <property type="nucleotide sequence ID" value="NZ_CP060714.1"/>
</dbReference>
<reference evidence="4 5" key="1">
    <citation type="submission" date="2020-08" db="EMBL/GenBank/DDBJ databases">
        <title>Genome sequence of Diaphorobacter ruginosibacter DSM 27467T.</title>
        <authorList>
            <person name="Hyun D.-W."/>
            <person name="Bae J.-W."/>
        </authorList>
    </citation>
    <scope>NUCLEOTIDE SEQUENCE [LARGE SCALE GENOMIC DNA]</scope>
    <source>
        <strain evidence="4 5">DSM 27467</strain>
    </source>
</reference>
<feature type="domain" description="N-acetyltransferase" evidence="3">
    <location>
        <begin position="9"/>
        <end position="143"/>
    </location>
</feature>